<dbReference type="Proteomes" id="UP001205601">
    <property type="component" value="Unassembled WGS sequence"/>
</dbReference>
<dbReference type="RefSeq" id="WP_261493700.1">
    <property type="nucleotide sequence ID" value="NZ_JAOCQF010000001.1"/>
</dbReference>
<proteinExistence type="inferred from homology"/>
<evidence type="ECO:0000256" key="4">
    <source>
        <dbReference type="PIRNR" id="PIRNR037567"/>
    </source>
</evidence>
<evidence type="ECO:0000313" key="6">
    <source>
        <dbReference type="Proteomes" id="UP001205601"/>
    </source>
</evidence>
<evidence type="ECO:0000256" key="2">
    <source>
        <dbReference type="ARBA" id="ARBA00022603"/>
    </source>
</evidence>
<gene>
    <name evidence="5" type="ORF">N5I32_01915</name>
</gene>
<organism evidence="5 6">
    <name type="scientific">Albidovulum sediminis</name>
    <dbReference type="NCBI Taxonomy" id="3066345"/>
    <lineage>
        <taxon>Bacteria</taxon>
        <taxon>Pseudomonadati</taxon>
        <taxon>Pseudomonadota</taxon>
        <taxon>Alphaproteobacteria</taxon>
        <taxon>Rhodobacterales</taxon>
        <taxon>Paracoccaceae</taxon>
        <taxon>Albidovulum</taxon>
    </lineage>
</organism>
<dbReference type="InterPro" id="IPR010426">
    <property type="entry name" value="MTTB_MeTrfase"/>
</dbReference>
<name>A0ABT2NH75_9RHOB</name>
<reference evidence="6" key="1">
    <citation type="submission" date="2023-07" db="EMBL/GenBank/DDBJ databases">
        <title>Defluviimonas sediminis sp. nov., isolated from mangrove sediment.</title>
        <authorList>
            <person name="Liu L."/>
            <person name="Li J."/>
            <person name="Huang Y."/>
            <person name="Pan J."/>
            <person name="Li M."/>
        </authorList>
    </citation>
    <scope>NUCLEOTIDE SEQUENCE [LARGE SCALE GENOMIC DNA]</scope>
    <source>
        <strain evidence="6">FT324</strain>
    </source>
</reference>
<dbReference type="PIRSF" id="PIRSF037567">
    <property type="entry name" value="MTTB_MeTrfase"/>
    <property type="match status" value="1"/>
</dbReference>
<dbReference type="EMBL" id="JAOCQF010000001">
    <property type="protein sequence ID" value="MCT8328262.1"/>
    <property type="molecule type" value="Genomic_DNA"/>
</dbReference>
<dbReference type="EC" id="2.1.1.-" evidence="4"/>
<dbReference type="GO" id="GO:0008168">
    <property type="term" value="F:methyltransferase activity"/>
    <property type="evidence" value="ECO:0007669"/>
    <property type="project" value="UniProtKB-KW"/>
</dbReference>
<dbReference type="InterPro" id="IPR038601">
    <property type="entry name" value="MttB-like_sf"/>
</dbReference>
<dbReference type="Gene3D" id="3.20.20.480">
    <property type="entry name" value="Trimethylamine methyltransferase-like"/>
    <property type="match status" value="1"/>
</dbReference>
<keyword evidence="3 4" id="KW-0808">Transferase</keyword>
<evidence type="ECO:0000256" key="3">
    <source>
        <dbReference type="ARBA" id="ARBA00022679"/>
    </source>
</evidence>
<evidence type="ECO:0000313" key="5">
    <source>
        <dbReference type="EMBL" id="MCT8328262.1"/>
    </source>
</evidence>
<sequence length="524" mass="55162">MHTTASPERRARPGGRAARLALRGAAPDPDRKPVRAGVSGGRYNPLTEPDVLAIHRAALEILATVGIGQATAEVVAIATAQGCRLSPRGRLLFPSALVEDLLTKAAREYMICSRDPAHADLHVGGSRVHYATSGEAVSVLDPATRRYRPSTLCDVYDTARVTDALPNIHQYGQMVVPTEIEDLVEADINVAYAALAGTTKPVEHAVNAVGSLPALMEIYATVAGSERRFRDRPFVSFGGCPIVSPLRFAADSLDVMVATARLGLVSDIAIAPQAGATAPAYLAGTLVQVVAEALACLAVVNMVNPGCPMSFAAWPFTVDLRTGAFAGGSAEVAVLMAAIAQIGRFYDVPTTVATSMSDAKMPDAQMGYEKGISSIVAGLAGANRIMESAGMMASLMGVSYEALVIDNDMLGMAQRVVRGIEVTEETLSVGAIRAAVLGEGHFLGAADTLKSMETEYLYPALADRSSVQVWTADGASTIEERARDAAAALLAGHFPQAIAPEVDARLRDRFPIRLPEDRMRPAAN</sequence>
<accession>A0ABT2NH75</accession>
<dbReference type="Pfam" id="PF06253">
    <property type="entry name" value="MTTB"/>
    <property type="match status" value="1"/>
</dbReference>
<dbReference type="GO" id="GO:0032259">
    <property type="term" value="P:methylation"/>
    <property type="evidence" value="ECO:0007669"/>
    <property type="project" value="UniProtKB-KW"/>
</dbReference>
<keyword evidence="2 5" id="KW-0489">Methyltransferase</keyword>
<evidence type="ECO:0000256" key="1">
    <source>
        <dbReference type="ARBA" id="ARBA00007137"/>
    </source>
</evidence>
<comment type="similarity">
    <text evidence="1 4">Belongs to the trimethylamine methyltransferase family.</text>
</comment>
<keyword evidence="6" id="KW-1185">Reference proteome</keyword>
<protein>
    <recommendedName>
        <fullName evidence="4">Methyltransferase</fullName>
        <ecNumber evidence="4">2.1.1.-</ecNumber>
    </recommendedName>
</protein>
<comment type="caution">
    <text evidence="5">The sequence shown here is derived from an EMBL/GenBank/DDBJ whole genome shotgun (WGS) entry which is preliminary data.</text>
</comment>